<reference evidence="1 2" key="1">
    <citation type="submission" date="2020-08" db="EMBL/GenBank/DDBJ databases">
        <authorList>
            <person name="Criscuolo A."/>
        </authorList>
    </citation>
    <scope>NUCLEOTIDE SEQUENCE [LARGE SCALE GENOMIC DNA]</scope>
    <source>
        <strain evidence="1">CIP111764</strain>
    </source>
</reference>
<accession>A0A7U7EKM9</accession>
<comment type="caution">
    <text evidence="1">The sequence shown here is derived from an EMBL/GenBank/DDBJ whole genome shotgun (WGS) entry which is preliminary data.</text>
</comment>
<proteinExistence type="predicted"/>
<protein>
    <recommendedName>
        <fullName evidence="3">FagA protein</fullName>
    </recommendedName>
</protein>
<dbReference type="Proteomes" id="UP000583387">
    <property type="component" value="Unassembled WGS sequence"/>
</dbReference>
<gene>
    <name evidence="1" type="ORF">PSEWESI4_01045</name>
</gene>
<evidence type="ECO:0000313" key="1">
    <source>
        <dbReference type="EMBL" id="CAD5106778.1"/>
    </source>
</evidence>
<evidence type="ECO:0000313" key="2">
    <source>
        <dbReference type="Proteomes" id="UP000583387"/>
    </source>
</evidence>
<dbReference type="EMBL" id="CAJFCI010000026">
    <property type="protein sequence ID" value="CAD5106778.1"/>
    <property type="molecule type" value="Genomic_DNA"/>
</dbReference>
<organism evidence="1 2">
    <name type="scientific">Zestomonas carbonaria</name>
    <dbReference type="NCBI Taxonomy" id="2762745"/>
    <lineage>
        <taxon>Bacteria</taxon>
        <taxon>Pseudomonadati</taxon>
        <taxon>Pseudomonadota</taxon>
        <taxon>Gammaproteobacteria</taxon>
        <taxon>Pseudomonadales</taxon>
        <taxon>Pseudomonadaceae</taxon>
        <taxon>Zestomonas</taxon>
    </lineage>
</organism>
<name>A0A7U7EKM9_9GAMM</name>
<evidence type="ECO:0008006" key="3">
    <source>
        <dbReference type="Google" id="ProtNLM"/>
    </source>
</evidence>
<sequence>MKTPWRQTVSLDNWHWLKTKIRCALAADDPQLIDQFMAETQVMVGLGRISPWRAAEAAFRLLLDTAHDYSLPWHWRCLCLDHAYRPLRDLERLARGEAQRYRLSLLGRQLALTELIPSLPYLELEGKRHD</sequence>
<dbReference type="RefSeq" id="WP_187670139.1">
    <property type="nucleotide sequence ID" value="NZ_CAJFCI010000026.1"/>
</dbReference>
<keyword evidence="2" id="KW-1185">Reference proteome</keyword>
<dbReference type="AlphaFoldDB" id="A0A7U7EKM9"/>